<comment type="caution">
    <text evidence="1">The sequence shown here is derived from an EMBL/GenBank/DDBJ whole genome shotgun (WGS) entry which is preliminary data.</text>
</comment>
<dbReference type="Proteomes" id="UP000659767">
    <property type="component" value="Unassembled WGS sequence"/>
</dbReference>
<reference evidence="2" key="1">
    <citation type="journal article" date="2019" name="Int. J. Syst. Evol. Microbiol.">
        <title>The Global Catalogue of Microorganisms (GCM) 10K type strain sequencing project: providing services to taxonomists for standard genome sequencing and annotation.</title>
        <authorList>
            <consortium name="The Broad Institute Genomics Platform"/>
            <consortium name="The Broad Institute Genome Sequencing Center for Infectious Disease"/>
            <person name="Wu L."/>
            <person name="Ma J."/>
        </authorList>
    </citation>
    <scope>NUCLEOTIDE SEQUENCE [LARGE SCALE GENOMIC DNA]</scope>
    <source>
        <strain evidence="2">JCM 4350</strain>
    </source>
</reference>
<organism evidence="1 2">
    <name type="scientific">Streptomyces badius</name>
    <dbReference type="NCBI Taxonomy" id="1941"/>
    <lineage>
        <taxon>Bacteria</taxon>
        <taxon>Bacillati</taxon>
        <taxon>Actinomycetota</taxon>
        <taxon>Actinomycetes</taxon>
        <taxon>Kitasatosporales</taxon>
        <taxon>Streptomycetaceae</taxon>
        <taxon>Streptomyces</taxon>
    </lineage>
</organism>
<protein>
    <submittedName>
        <fullName evidence="1">Uncharacterized protein</fullName>
    </submittedName>
</protein>
<proteinExistence type="predicted"/>
<gene>
    <name evidence="1" type="ORF">GCM10010253_61480</name>
</gene>
<keyword evidence="2" id="KW-1185">Reference proteome</keyword>
<evidence type="ECO:0000313" key="1">
    <source>
        <dbReference type="EMBL" id="GGS78305.1"/>
    </source>
</evidence>
<dbReference type="EMBL" id="BMSZ01000022">
    <property type="protein sequence ID" value="GGS78305.1"/>
    <property type="molecule type" value="Genomic_DNA"/>
</dbReference>
<evidence type="ECO:0000313" key="2">
    <source>
        <dbReference type="Proteomes" id="UP000659767"/>
    </source>
</evidence>
<sequence length="82" mass="8580">MEVPPLGSRAGPHHEDHRFAGALVVVAELDAVELRDGHDASVVKVLVTPTKRDRRGKVNSKAADAAVSRAIISNCVASGGGW</sequence>
<name>A0ABQ2TMM7_STRBA</name>
<accession>A0ABQ2TMM7</accession>